<sequence>MKTQLHATCAAVGRTVRHCPRALGALRRPARLIALAAAAAVLVGLALLTAAGSRSSCEGPCPQTPASSDGTAVADRFWFVHRGLGPDGSVTVRLADMTGTITYPPPDHDEIVPGLVPWAKTGIIVKDGLDQGSDYAALMLTGEHGVRFQHGYIEDVAGPAVEPGTPVWLRLDRDGDRITASASMDGQTWEEVGTAVLDGLPETVQAGMFAASPGDLTVRETAWGAGLPESRFTQAVGVFDNVAVEGGAGGWANESVGQMNQTDWEKLHNPSGGVEDGGTWTVSGTGDIGPAGVEGIATVDRLLAGLPFALAVLVVAAARFGASREALTRSDLAARATVLGTAVFVVGLVAAGVAIGAGTAVLEGNGVPVEPLPVRDAARIAAGAAAALALSAVLAFAIGAWLRRKWTAAVAAVVLIAVPLAVGVLPLLPDAVAQWLLRTTPAAVFALKQAVVEYPQVTGHYVPSAGFYPLPGWAGTAVLLAYLAVAGWLAARRAVPVRAPRPVSAGVLAR</sequence>
<evidence type="ECO:0000256" key="1">
    <source>
        <dbReference type="SAM" id="Phobius"/>
    </source>
</evidence>
<keyword evidence="1" id="KW-0812">Transmembrane</keyword>
<feature type="transmembrane region" description="Helical" evidence="1">
    <location>
        <begin position="470"/>
        <end position="491"/>
    </location>
</feature>
<feature type="transmembrane region" description="Helical" evidence="1">
    <location>
        <begin position="377"/>
        <end position="402"/>
    </location>
</feature>
<feature type="transmembrane region" description="Helical" evidence="1">
    <location>
        <begin position="332"/>
        <end position="357"/>
    </location>
</feature>
<evidence type="ECO:0000313" key="2">
    <source>
        <dbReference type="EMBL" id="PRY56770.1"/>
    </source>
</evidence>
<dbReference type="InterPro" id="IPR013320">
    <property type="entry name" value="ConA-like_dom_sf"/>
</dbReference>
<dbReference type="EMBL" id="PVTJ01000008">
    <property type="protein sequence ID" value="PRY56770.1"/>
    <property type="molecule type" value="Genomic_DNA"/>
</dbReference>
<reference evidence="2 3" key="1">
    <citation type="submission" date="2018-03" db="EMBL/GenBank/DDBJ databases">
        <title>Genomic Encyclopedia of Type Strains, Phase III (KMG-III): the genomes of soil and plant-associated and newly described type strains.</title>
        <authorList>
            <person name="Whitman W."/>
        </authorList>
    </citation>
    <scope>NUCLEOTIDE SEQUENCE [LARGE SCALE GENOMIC DNA]</scope>
    <source>
        <strain evidence="2 3">CGMCC 4.7067</strain>
    </source>
</reference>
<accession>A0A2T0UFP4</accession>
<dbReference type="SUPFAM" id="SSF49899">
    <property type="entry name" value="Concanavalin A-like lectins/glucanases"/>
    <property type="match status" value="1"/>
</dbReference>
<dbReference type="Proteomes" id="UP000238176">
    <property type="component" value="Unassembled WGS sequence"/>
</dbReference>
<organism evidence="2 3">
    <name type="scientific">Glycomyces artemisiae</name>
    <dbReference type="NCBI Taxonomy" id="1076443"/>
    <lineage>
        <taxon>Bacteria</taxon>
        <taxon>Bacillati</taxon>
        <taxon>Actinomycetota</taxon>
        <taxon>Actinomycetes</taxon>
        <taxon>Glycomycetales</taxon>
        <taxon>Glycomycetaceae</taxon>
        <taxon>Glycomyces</taxon>
    </lineage>
</organism>
<proteinExistence type="predicted"/>
<keyword evidence="3" id="KW-1185">Reference proteome</keyword>
<keyword evidence="1" id="KW-0472">Membrane</keyword>
<protein>
    <submittedName>
        <fullName evidence="2">Regulation of enolase protein 1 (Concanavalin A-like superfamily)</fullName>
    </submittedName>
</protein>
<dbReference type="RefSeq" id="WP_219926873.1">
    <property type="nucleotide sequence ID" value="NZ_PVTJ01000008.1"/>
</dbReference>
<feature type="transmembrane region" description="Helical" evidence="1">
    <location>
        <begin position="302"/>
        <end position="320"/>
    </location>
</feature>
<comment type="caution">
    <text evidence="2">The sequence shown here is derived from an EMBL/GenBank/DDBJ whole genome shotgun (WGS) entry which is preliminary data.</text>
</comment>
<dbReference type="Gene3D" id="2.60.120.200">
    <property type="match status" value="1"/>
</dbReference>
<feature type="transmembrane region" description="Helical" evidence="1">
    <location>
        <begin position="409"/>
        <end position="428"/>
    </location>
</feature>
<gene>
    <name evidence="2" type="ORF">B0I28_10881</name>
</gene>
<evidence type="ECO:0000313" key="3">
    <source>
        <dbReference type="Proteomes" id="UP000238176"/>
    </source>
</evidence>
<keyword evidence="1" id="KW-1133">Transmembrane helix</keyword>
<name>A0A2T0UFP4_9ACTN</name>
<dbReference type="AlphaFoldDB" id="A0A2T0UFP4"/>
<feature type="transmembrane region" description="Helical" evidence="1">
    <location>
        <begin position="32"/>
        <end position="52"/>
    </location>
</feature>